<dbReference type="SUPFAM" id="SSF47616">
    <property type="entry name" value="GST C-terminal domain-like"/>
    <property type="match status" value="1"/>
</dbReference>
<evidence type="ECO:0000256" key="1">
    <source>
        <dbReference type="ARBA" id="ARBA00022679"/>
    </source>
</evidence>
<dbReference type="InterPro" id="IPR040077">
    <property type="entry name" value="GST_C_Theta"/>
</dbReference>
<dbReference type="PROSITE" id="PS50405">
    <property type="entry name" value="GST_CTER"/>
    <property type="match status" value="1"/>
</dbReference>
<dbReference type="InterPro" id="IPR010987">
    <property type="entry name" value="Glutathione-S-Trfase_C-like"/>
</dbReference>
<organism evidence="4 5">
    <name type="scientific">Asbolus verrucosus</name>
    <name type="common">Desert ironclad beetle</name>
    <dbReference type="NCBI Taxonomy" id="1661398"/>
    <lineage>
        <taxon>Eukaryota</taxon>
        <taxon>Metazoa</taxon>
        <taxon>Ecdysozoa</taxon>
        <taxon>Arthropoda</taxon>
        <taxon>Hexapoda</taxon>
        <taxon>Insecta</taxon>
        <taxon>Pterygota</taxon>
        <taxon>Neoptera</taxon>
        <taxon>Endopterygota</taxon>
        <taxon>Coleoptera</taxon>
        <taxon>Polyphaga</taxon>
        <taxon>Cucujiformia</taxon>
        <taxon>Tenebrionidae</taxon>
        <taxon>Pimeliinae</taxon>
        <taxon>Asbolus</taxon>
    </lineage>
</organism>
<dbReference type="InterPro" id="IPR004046">
    <property type="entry name" value="GST_C"/>
</dbReference>
<evidence type="ECO:0000259" key="3">
    <source>
        <dbReference type="PROSITE" id="PS50405"/>
    </source>
</evidence>
<proteinExistence type="predicted"/>
<dbReference type="InterPro" id="IPR051369">
    <property type="entry name" value="GST_Theta"/>
</dbReference>
<dbReference type="PANTHER" id="PTHR43917:SF8">
    <property type="entry name" value="GH16740P-RELATED"/>
    <property type="match status" value="1"/>
</dbReference>
<comment type="catalytic activity">
    <reaction evidence="2">
        <text>RX + glutathione = an S-substituted glutathione + a halide anion + H(+)</text>
        <dbReference type="Rhea" id="RHEA:16437"/>
        <dbReference type="ChEBI" id="CHEBI:15378"/>
        <dbReference type="ChEBI" id="CHEBI:16042"/>
        <dbReference type="ChEBI" id="CHEBI:17792"/>
        <dbReference type="ChEBI" id="CHEBI:57925"/>
        <dbReference type="ChEBI" id="CHEBI:90779"/>
        <dbReference type="EC" id="2.5.1.18"/>
    </reaction>
</comment>
<gene>
    <name evidence="4" type="ORF">BDFB_014915</name>
</gene>
<evidence type="ECO:0000313" key="4">
    <source>
        <dbReference type="EMBL" id="RZC42323.1"/>
    </source>
</evidence>
<dbReference type="AlphaFoldDB" id="A0A482WD13"/>
<comment type="caution">
    <text evidence="4">The sequence shown here is derived from an EMBL/GenBank/DDBJ whole genome shotgun (WGS) entry which is preliminary data.</text>
</comment>
<dbReference type="EMBL" id="QDEB01009131">
    <property type="protein sequence ID" value="RZC42323.1"/>
    <property type="molecule type" value="Genomic_DNA"/>
</dbReference>
<dbReference type="GO" id="GO:0005737">
    <property type="term" value="C:cytoplasm"/>
    <property type="evidence" value="ECO:0007669"/>
    <property type="project" value="TreeGrafter"/>
</dbReference>
<evidence type="ECO:0000313" key="5">
    <source>
        <dbReference type="Proteomes" id="UP000292052"/>
    </source>
</evidence>
<dbReference type="Proteomes" id="UP000292052">
    <property type="component" value="Unassembled WGS sequence"/>
</dbReference>
<dbReference type="STRING" id="1661398.A0A482WD13"/>
<sequence>WYPKDQKQQARVDEYLEWQHNNTRAFCALYFQKKVCIIFRSETNPDSLEKFKDNMVACLNNIENIWLAHTPYLSGDQISAADIFAACEIEQTRIAGFDPTEGRPTLGAWLEKVRNETSPFYEEAHTVLNKLAQQAKEPKIKARL</sequence>
<dbReference type="GO" id="GO:0006749">
    <property type="term" value="P:glutathione metabolic process"/>
    <property type="evidence" value="ECO:0007669"/>
    <property type="project" value="TreeGrafter"/>
</dbReference>
<dbReference type="OrthoDB" id="422574at2759"/>
<dbReference type="InterPro" id="IPR036282">
    <property type="entry name" value="Glutathione-S-Trfase_C_sf"/>
</dbReference>
<dbReference type="PANTHER" id="PTHR43917">
    <property type="match status" value="1"/>
</dbReference>
<dbReference type="GO" id="GO:0004364">
    <property type="term" value="F:glutathione transferase activity"/>
    <property type="evidence" value="ECO:0007669"/>
    <property type="project" value="UniProtKB-EC"/>
</dbReference>
<dbReference type="CDD" id="cd03183">
    <property type="entry name" value="GST_C_Theta"/>
    <property type="match status" value="1"/>
</dbReference>
<name>A0A482WD13_ASBVE</name>
<reference evidence="4 5" key="1">
    <citation type="submission" date="2017-03" db="EMBL/GenBank/DDBJ databases">
        <title>Genome of the blue death feigning beetle - Asbolus verrucosus.</title>
        <authorList>
            <person name="Rider S.D."/>
        </authorList>
    </citation>
    <scope>NUCLEOTIDE SEQUENCE [LARGE SCALE GENOMIC DNA]</scope>
    <source>
        <strain evidence="4">Butters</strain>
        <tissue evidence="4">Head and leg muscle</tissue>
    </source>
</reference>
<keyword evidence="1" id="KW-0808">Transferase</keyword>
<feature type="domain" description="GST C-terminal" evidence="3">
    <location>
        <begin position="5"/>
        <end position="138"/>
    </location>
</feature>
<dbReference type="Gene3D" id="1.20.1050.10">
    <property type="match status" value="1"/>
</dbReference>
<protein>
    <submittedName>
        <fullName evidence="4">GST C domain containing protein</fullName>
    </submittedName>
</protein>
<keyword evidence="5" id="KW-1185">Reference proteome</keyword>
<evidence type="ECO:0000256" key="2">
    <source>
        <dbReference type="ARBA" id="ARBA00047960"/>
    </source>
</evidence>
<feature type="non-terminal residue" evidence="4">
    <location>
        <position position="1"/>
    </location>
</feature>
<dbReference type="Pfam" id="PF00043">
    <property type="entry name" value="GST_C"/>
    <property type="match status" value="1"/>
</dbReference>
<dbReference type="FunFam" id="1.20.1050.10:FF:000039">
    <property type="entry name" value="Glutathione S-transferase theta-1"/>
    <property type="match status" value="1"/>
</dbReference>
<accession>A0A482WD13</accession>